<organism evidence="1">
    <name type="scientific">marine sediment metagenome</name>
    <dbReference type="NCBI Taxonomy" id="412755"/>
    <lineage>
        <taxon>unclassified sequences</taxon>
        <taxon>metagenomes</taxon>
        <taxon>ecological metagenomes</taxon>
    </lineage>
</organism>
<comment type="caution">
    <text evidence="1">The sequence shown here is derived from an EMBL/GenBank/DDBJ whole genome shotgun (WGS) entry which is preliminary data.</text>
</comment>
<name>A0A0F9BVZ5_9ZZZZ</name>
<evidence type="ECO:0000313" key="1">
    <source>
        <dbReference type="EMBL" id="KKK94569.1"/>
    </source>
</evidence>
<protein>
    <submittedName>
        <fullName evidence="1">Uncharacterized protein</fullName>
    </submittedName>
</protein>
<dbReference type="EMBL" id="LAZR01047287">
    <property type="protein sequence ID" value="KKK94569.1"/>
    <property type="molecule type" value="Genomic_DNA"/>
</dbReference>
<accession>A0A0F9BVZ5</accession>
<gene>
    <name evidence="1" type="ORF">LCGC14_2681520</name>
</gene>
<dbReference type="AlphaFoldDB" id="A0A0F9BVZ5"/>
<sequence length="59" mass="6819">MTKKYLEMVAAIIKSGPFVKPSTQHRVLVEHFSRELAKLNPRFRKDIFLKACGIKTTED</sequence>
<proteinExistence type="predicted"/>
<reference evidence="1" key="1">
    <citation type="journal article" date="2015" name="Nature">
        <title>Complex archaea that bridge the gap between prokaryotes and eukaryotes.</title>
        <authorList>
            <person name="Spang A."/>
            <person name="Saw J.H."/>
            <person name="Jorgensen S.L."/>
            <person name="Zaremba-Niedzwiedzka K."/>
            <person name="Martijn J."/>
            <person name="Lind A.E."/>
            <person name="van Eijk R."/>
            <person name="Schleper C."/>
            <person name="Guy L."/>
            <person name="Ettema T.J."/>
        </authorList>
    </citation>
    <scope>NUCLEOTIDE SEQUENCE</scope>
</reference>